<dbReference type="Proteomes" id="UP001180531">
    <property type="component" value="Unassembled WGS sequence"/>
</dbReference>
<keyword evidence="2" id="KW-0812">Transmembrane</keyword>
<name>A0ABU2SMM1_9ACTN</name>
<proteinExistence type="predicted"/>
<dbReference type="InterPro" id="IPR001932">
    <property type="entry name" value="PPM-type_phosphatase-like_dom"/>
</dbReference>
<feature type="transmembrane region" description="Helical" evidence="2">
    <location>
        <begin position="82"/>
        <end position="104"/>
    </location>
</feature>
<feature type="transmembrane region" description="Helical" evidence="2">
    <location>
        <begin position="41"/>
        <end position="70"/>
    </location>
</feature>
<sequence length="369" mass="38305">MASVSTYWPRYVRLAPGALIAAGLTWNALAPQNYWGDPMMAAACVVAGALLSLRHTVVVGAVIVVGVLALTAKDDYLGRPPGWLELANTLFAALIGVGVNRVVARHGRRLDVVRSVAEAAQRAVLPAPPARIGPLAVAACYRAAQVEAQIGGDAYAVQATPYGTRVLIADVRGKGLGAVGAVALLLGAFREAAATAPDLGELADRLERAVAREVGEREEELRMEGFITALLGEFEPGAGRLSLLSRGHPAAYLLTGGVDGVRVRPLAAGEPGLPLGMGALDASGPRPAPDRWPFAAGDTLLMVTDGVTEARDGAGVFYDPRERLPGLGPFGGPGDVIDALIRDVERWTGGPRDDDMAVLAVMREPGAPA</sequence>
<dbReference type="PANTHER" id="PTHR43156:SF2">
    <property type="entry name" value="STAGE II SPORULATION PROTEIN E"/>
    <property type="match status" value="1"/>
</dbReference>
<evidence type="ECO:0000256" key="2">
    <source>
        <dbReference type="SAM" id="Phobius"/>
    </source>
</evidence>
<feature type="domain" description="PPM-type phosphatase" evidence="3">
    <location>
        <begin position="135"/>
        <end position="363"/>
    </location>
</feature>
<keyword evidence="5" id="KW-1185">Reference proteome</keyword>
<accession>A0ABU2SMM1</accession>
<dbReference type="RefSeq" id="WP_311610836.1">
    <property type="nucleotide sequence ID" value="NZ_JAVRFI010000007.1"/>
</dbReference>
<organism evidence="4 5">
    <name type="scientific">Streptomyces hesseae</name>
    <dbReference type="NCBI Taxonomy" id="3075519"/>
    <lineage>
        <taxon>Bacteria</taxon>
        <taxon>Bacillati</taxon>
        <taxon>Actinomycetota</taxon>
        <taxon>Actinomycetes</taxon>
        <taxon>Kitasatosporales</taxon>
        <taxon>Streptomycetaceae</taxon>
        <taxon>Streptomyces</taxon>
    </lineage>
</organism>
<dbReference type="Gene3D" id="3.60.40.10">
    <property type="entry name" value="PPM-type phosphatase domain"/>
    <property type="match status" value="1"/>
</dbReference>
<dbReference type="EC" id="3.1.3.16" evidence="4"/>
<feature type="transmembrane region" description="Helical" evidence="2">
    <location>
        <begin position="12"/>
        <end position="29"/>
    </location>
</feature>
<dbReference type="SUPFAM" id="SSF81606">
    <property type="entry name" value="PP2C-like"/>
    <property type="match status" value="1"/>
</dbReference>
<dbReference type="InterPro" id="IPR036457">
    <property type="entry name" value="PPM-type-like_dom_sf"/>
</dbReference>
<reference evidence="4" key="1">
    <citation type="submission" date="2024-05" db="EMBL/GenBank/DDBJ databases">
        <title>30 novel species of actinomycetes from the DSMZ collection.</title>
        <authorList>
            <person name="Nouioui I."/>
        </authorList>
    </citation>
    <scope>NUCLEOTIDE SEQUENCE</scope>
    <source>
        <strain evidence="4">DSM 40473</strain>
    </source>
</reference>
<dbReference type="GO" id="GO:0004722">
    <property type="term" value="F:protein serine/threonine phosphatase activity"/>
    <property type="evidence" value="ECO:0007669"/>
    <property type="project" value="UniProtKB-EC"/>
</dbReference>
<protein>
    <submittedName>
        <fullName evidence="4">PP2C family protein-serine/threonine phosphatase</fullName>
        <ecNumber evidence="4">3.1.3.16</ecNumber>
    </submittedName>
</protein>
<keyword evidence="2" id="KW-1133">Transmembrane helix</keyword>
<evidence type="ECO:0000313" key="4">
    <source>
        <dbReference type="EMBL" id="MDT0450145.1"/>
    </source>
</evidence>
<comment type="caution">
    <text evidence="4">The sequence shown here is derived from an EMBL/GenBank/DDBJ whole genome shotgun (WGS) entry which is preliminary data.</text>
</comment>
<gene>
    <name evidence="4" type="ORF">RM609_13840</name>
</gene>
<dbReference type="PANTHER" id="PTHR43156">
    <property type="entry name" value="STAGE II SPORULATION PROTEIN E-RELATED"/>
    <property type="match status" value="1"/>
</dbReference>
<keyword evidence="2" id="KW-0472">Membrane</keyword>
<dbReference type="Pfam" id="PF07228">
    <property type="entry name" value="SpoIIE"/>
    <property type="match status" value="1"/>
</dbReference>
<dbReference type="SMART" id="SM00331">
    <property type="entry name" value="PP2C_SIG"/>
    <property type="match status" value="1"/>
</dbReference>
<evidence type="ECO:0000259" key="3">
    <source>
        <dbReference type="SMART" id="SM00331"/>
    </source>
</evidence>
<keyword evidence="1 4" id="KW-0378">Hydrolase</keyword>
<evidence type="ECO:0000313" key="5">
    <source>
        <dbReference type="Proteomes" id="UP001180531"/>
    </source>
</evidence>
<evidence type="ECO:0000256" key="1">
    <source>
        <dbReference type="ARBA" id="ARBA00022801"/>
    </source>
</evidence>
<dbReference type="InterPro" id="IPR052016">
    <property type="entry name" value="Bact_Sigma-Reg"/>
</dbReference>
<dbReference type="EMBL" id="JAVRFI010000007">
    <property type="protein sequence ID" value="MDT0450145.1"/>
    <property type="molecule type" value="Genomic_DNA"/>
</dbReference>